<dbReference type="PANTHER" id="PTHR37216">
    <property type="entry name" value="EXPRESSED PROTEIN"/>
    <property type="match status" value="1"/>
</dbReference>
<dbReference type="InterPro" id="IPR002048">
    <property type="entry name" value="EF_hand_dom"/>
</dbReference>
<dbReference type="Pfam" id="PF25284">
    <property type="entry name" value="DUF7874"/>
    <property type="match status" value="1"/>
</dbReference>
<evidence type="ECO:0000313" key="2">
    <source>
        <dbReference type="EMBL" id="MPA31975.1"/>
    </source>
</evidence>
<feature type="domain" description="EF-hand" evidence="1">
    <location>
        <begin position="67"/>
        <end position="102"/>
    </location>
</feature>
<protein>
    <recommendedName>
        <fullName evidence="1">EF-hand domain-containing protein</fullName>
    </recommendedName>
</protein>
<dbReference type="InterPro" id="IPR011992">
    <property type="entry name" value="EF-hand-dom_pair"/>
</dbReference>
<evidence type="ECO:0000259" key="1">
    <source>
        <dbReference type="PROSITE" id="PS50222"/>
    </source>
</evidence>
<accession>A0A5B6YK92</accession>
<dbReference type="PANTHER" id="PTHR37216:SF1">
    <property type="entry name" value="EXPRESSED PROTEIN"/>
    <property type="match status" value="1"/>
</dbReference>
<dbReference type="PROSITE" id="PS50222">
    <property type="entry name" value="EF_HAND_2"/>
    <property type="match status" value="1"/>
</dbReference>
<name>A0A5B6YK92_DAVIN</name>
<dbReference type="AlphaFoldDB" id="A0A5B6YK92"/>
<gene>
    <name evidence="2" type="ORF">Din_001416</name>
</gene>
<dbReference type="SUPFAM" id="SSF47473">
    <property type="entry name" value="EF-hand"/>
    <property type="match status" value="1"/>
</dbReference>
<sequence>MGQSLKKLALGSEENKAKEIVPIIEECYDKYFTGNNKDWNPADFYHAVSETVEEINKKLSSMQFCIPQTAILDKAFEKHHKDKENTLTKDEFRNILQDVILHMGFPSLGAKDIFFYIFGVPATALLIKQRVIPKLIPNEIFIPGVTSATVFVLAKLNKI</sequence>
<dbReference type="InterPro" id="IPR057196">
    <property type="entry name" value="DUF7874"/>
</dbReference>
<dbReference type="EMBL" id="GHES01001416">
    <property type="protein sequence ID" value="MPA31975.1"/>
    <property type="molecule type" value="Transcribed_RNA"/>
</dbReference>
<reference evidence="2" key="1">
    <citation type="submission" date="2019-08" db="EMBL/GenBank/DDBJ databases">
        <title>Reference gene set and small RNA set construction with multiple tissues from Davidia involucrata Baill.</title>
        <authorList>
            <person name="Yang H."/>
            <person name="Zhou C."/>
            <person name="Li G."/>
            <person name="Wang J."/>
            <person name="Gao P."/>
            <person name="Wang M."/>
            <person name="Wang R."/>
            <person name="Zhao Y."/>
        </authorList>
    </citation>
    <scope>NUCLEOTIDE SEQUENCE</scope>
    <source>
        <tissue evidence="2">Mixed with DoveR01_LX</tissue>
    </source>
</reference>
<organism evidence="2">
    <name type="scientific">Davidia involucrata</name>
    <name type="common">Dove tree</name>
    <dbReference type="NCBI Taxonomy" id="16924"/>
    <lineage>
        <taxon>Eukaryota</taxon>
        <taxon>Viridiplantae</taxon>
        <taxon>Streptophyta</taxon>
        <taxon>Embryophyta</taxon>
        <taxon>Tracheophyta</taxon>
        <taxon>Spermatophyta</taxon>
        <taxon>Magnoliopsida</taxon>
        <taxon>eudicotyledons</taxon>
        <taxon>Gunneridae</taxon>
        <taxon>Pentapetalae</taxon>
        <taxon>asterids</taxon>
        <taxon>Cornales</taxon>
        <taxon>Nyssaceae</taxon>
        <taxon>Davidia</taxon>
    </lineage>
</organism>
<dbReference type="GO" id="GO:0005509">
    <property type="term" value="F:calcium ion binding"/>
    <property type="evidence" value="ECO:0007669"/>
    <property type="project" value="InterPro"/>
</dbReference>
<proteinExistence type="predicted"/>